<dbReference type="GO" id="GO:0016787">
    <property type="term" value="F:hydrolase activity"/>
    <property type="evidence" value="ECO:0007669"/>
    <property type="project" value="UniProtKB-KW"/>
</dbReference>
<keyword evidence="9" id="KW-1185">Reference proteome</keyword>
<reference evidence="8 9" key="1">
    <citation type="submission" date="2015-02" db="EMBL/GenBank/DDBJ databases">
        <title>Single-cell genomics of uncultivated deep-branching MTB reveals a conserved set of magnetosome genes.</title>
        <authorList>
            <person name="Kolinko S."/>
            <person name="Richter M."/>
            <person name="Glockner F.O."/>
            <person name="Brachmann A."/>
            <person name="Schuler D."/>
        </authorList>
    </citation>
    <scope>NUCLEOTIDE SEQUENCE [LARGE SCALE GENOMIC DNA]</scope>
    <source>
        <strain evidence="8">TM-1</strain>
    </source>
</reference>
<dbReference type="Pfam" id="PF07927">
    <property type="entry name" value="HicA_toxin"/>
    <property type="match status" value="1"/>
</dbReference>
<sequence>MKVKDVLRILTEDGWYIERMRGSHRQLKHRVKKGIVTIAGKPACELAPKTLKTIFKQAGLKS</sequence>
<proteinExistence type="inferred from homology"/>
<gene>
    <name evidence="8" type="ORF">MBAV_000786</name>
</gene>
<protein>
    <submittedName>
        <fullName evidence="8">YcfA-like protein</fullName>
    </submittedName>
</protein>
<keyword evidence="2" id="KW-1277">Toxin-antitoxin system</keyword>
<dbReference type="Proteomes" id="UP000033423">
    <property type="component" value="Unassembled WGS sequence"/>
</dbReference>
<keyword evidence="4" id="KW-0255">Endonuclease</keyword>
<keyword evidence="3" id="KW-0540">Nuclease</keyword>
<name>A0A0F3GYH2_9BACT</name>
<keyword evidence="5" id="KW-0378">Hydrolase</keyword>
<comment type="similarity">
    <text evidence="1">Belongs to the HicA mRNA interferase family.</text>
</comment>
<dbReference type="GO" id="GO:0004519">
    <property type="term" value="F:endonuclease activity"/>
    <property type="evidence" value="ECO:0007669"/>
    <property type="project" value="UniProtKB-KW"/>
</dbReference>
<comment type="caution">
    <text evidence="8">The sequence shown here is derived from an EMBL/GenBank/DDBJ whole genome shotgun (WGS) entry which is preliminary data.</text>
</comment>
<evidence type="ECO:0000313" key="8">
    <source>
        <dbReference type="EMBL" id="KJU87019.1"/>
    </source>
</evidence>
<keyword evidence="7" id="KW-0346">Stress response</keyword>
<evidence type="ECO:0000256" key="1">
    <source>
        <dbReference type="ARBA" id="ARBA00006620"/>
    </source>
</evidence>
<evidence type="ECO:0000256" key="6">
    <source>
        <dbReference type="ARBA" id="ARBA00022884"/>
    </source>
</evidence>
<dbReference type="GO" id="GO:0003729">
    <property type="term" value="F:mRNA binding"/>
    <property type="evidence" value="ECO:0007669"/>
    <property type="project" value="InterPro"/>
</dbReference>
<dbReference type="EMBL" id="LACI01000357">
    <property type="protein sequence ID" value="KJU87019.1"/>
    <property type="molecule type" value="Genomic_DNA"/>
</dbReference>
<evidence type="ECO:0000313" key="9">
    <source>
        <dbReference type="Proteomes" id="UP000033423"/>
    </source>
</evidence>
<evidence type="ECO:0000256" key="7">
    <source>
        <dbReference type="ARBA" id="ARBA00023016"/>
    </source>
</evidence>
<dbReference type="SUPFAM" id="SSF54786">
    <property type="entry name" value="YcfA/nrd intein domain"/>
    <property type="match status" value="1"/>
</dbReference>
<accession>A0A0F3GYH2</accession>
<evidence type="ECO:0000256" key="5">
    <source>
        <dbReference type="ARBA" id="ARBA00022801"/>
    </source>
</evidence>
<dbReference type="InterPro" id="IPR038570">
    <property type="entry name" value="HicA_sf"/>
</dbReference>
<evidence type="ECO:0000256" key="2">
    <source>
        <dbReference type="ARBA" id="ARBA00022649"/>
    </source>
</evidence>
<evidence type="ECO:0000256" key="4">
    <source>
        <dbReference type="ARBA" id="ARBA00022759"/>
    </source>
</evidence>
<evidence type="ECO:0000256" key="3">
    <source>
        <dbReference type="ARBA" id="ARBA00022722"/>
    </source>
</evidence>
<dbReference type="AlphaFoldDB" id="A0A0F3GYH2"/>
<dbReference type="Gene3D" id="3.30.920.30">
    <property type="entry name" value="Hypothetical protein"/>
    <property type="match status" value="1"/>
</dbReference>
<keyword evidence="6" id="KW-0694">RNA-binding</keyword>
<organism evidence="8 9">
    <name type="scientific">Candidatus Magnetobacterium bavaricum</name>
    <dbReference type="NCBI Taxonomy" id="29290"/>
    <lineage>
        <taxon>Bacteria</taxon>
        <taxon>Pseudomonadati</taxon>
        <taxon>Nitrospirota</taxon>
        <taxon>Thermodesulfovibrionia</taxon>
        <taxon>Thermodesulfovibrionales</taxon>
        <taxon>Candidatus Magnetobacteriaceae</taxon>
        <taxon>Candidatus Magnetobacterium</taxon>
    </lineage>
</organism>
<dbReference type="InterPro" id="IPR012933">
    <property type="entry name" value="HicA_mRNA_interferase"/>
</dbReference>